<evidence type="ECO:0000313" key="1">
    <source>
        <dbReference type="EMBL" id="AGF95893.1"/>
    </source>
</evidence>
<evidence type="ECO:0000313" key="2">
    <source>
        <dbReference type="Proteomes" id="UP000011718"/>
    </source>
</evidence>
<accession>M1Q6X5</accession>
<reference evidence="1 2" key="1">
    <citation type="journal article" date="2013" name="Genome Announc.">
        <title>Complete Genome of a Methanosarcina mazei Strain Isolated from Sediment Samples from an Amazonian Flooded Area.</title>
        <authorList>
            <person name="Assis das Gracas D."/>
            <person name="Thiago Juca Ramos R."/>
            <person name="Vieira Araujo A.C."/>
            <person name="Zahlouth R."/>
            <person name="Ribeiro Carneiro A."/>
            <person name="Souza Lopes T."/>
            <person name="Azevedo Barauna R."/>
            <person name="Azevedo V."/>
            <person name="Cruz Schneider M.P."/>
            <person name="Pellizari V.H."/>
            <person name="Silva A."/>
        </authorList>
    </citation>
    <scope>NUCLEOTIDE SEQUENCE [LARGE SCALE GENOMIC DNA]</scope>
    <source>
        <strain evidence="1 2">Tuc01</strain>
    </source>
</reference>
<dbReference type="AlphaFoldDB" id="M1Q6X5"/>
<dbReference type="HOGENOM" id="CLU_3113082_0_0_2"/>
<name>M1Q6X5_METMZ</name>
<dbReference type="KEGG" id="mmaz:MmTuc01_0459"/>
<proteinExistence type="predicted"/>
<protein>
    <submittedName>
        <fullName evidence="1">Uncharacterized protein</fullName>
    </submittedName>
</protein>
<organism evidence="1 2">
    <name type="scientific">Methanosarcina mazei Tuc01</name>
    <dbReference type="NCBI Taxonomy" id="1236903"/>
    <lineage>
        <taxon>Archaea</taxon>
        <taxon>Methanobacteriati</taxon>
        <taxon>Methanobacteriota</taxon>
        <taxon>Stenosarchaea group</taxon>
        <taxon>Methanomicrobia</taxon>
        <taxon>Methanosarcinales</taxon>
        <taxon>Methanosarcinaceae</taxon>
        <taxon>Methanosarcina</taxon>
    </lineage>
</organism>
<dbReference type="EMBL" id="CP004144">
    <property type="protein sequence ID" value="AGF95893.1"/>
    <property type="molecule type" value="Genomic_DNA"/>
</dbReference>
<dbReference type="BioCyc" id="MMAZ1236903:G139K-444-MONOMER"/>
<dbReference type="Proteomes" id="UP000011718">
    <property type="component" value="Chromosome"/>
</dbReference>
<sequence>MLQISNIYTCFCFSLPGNILSPVSGFLDTGLLDAQDREIAQYILTLKYLY</sequence>
<gene>
    <name evidence="1" type="ORF">MmTuc01_0459</name>
</gene>